<evidence type="ECO:0000313" key="2">
    <source>
        <dbReference type="EMBL" id="KAF7299553.1"/>
    </source>
</evidence>
<dbReference type="EMBL" id="JACAZE010000014">
    <property type="protein sequence ID" value="KAF7299553.1"/>
    <property type="molecule type" value="Genomic_DNA"/>
</dbReference>
<dbReference type="InterPro" id="IPR036047">
    <property type="entry name" value="F-box-like_dom_sf"/>
</dbReference>
<name>A0A8H6W2R6_MYCCL</name>
<keyword evidence="3" id="KW-1185">Reference proteome</keyword>
<gene>
    <name evidence="2" type="ORF">HMN09_00960500</name>
</gene>
<dbReference type="AlphaFoldDB" id="A0A8H6W2R6"/>
<dbReference type="InterPro" id="IPR036322">
    <property type="entry name" value="WD40_repeat_dom_sf"/>
</dbReference>
<comment type="caution">
    <text evidence="2">The sequence shown here is derived from an EMBL/GenBank/DDBJ whole genome shotgun (WGS) entry which is preliminary data.</text>
</comment>
<dbReference type="OrthoDB" id="1259151at2759"/>
<evidence type="ECO:0000259" key="1">
    <source>
        <dbReference type="Pfam" id="PF12937"/>
    </source>
</evidence>
<dbReference type="CDD" id="cd09917">
    <property type="entry name" value="F-box_SF"/>
    <property type="match status" value="1"/>
</dbReference>
<organism evidence="2 3">
    <name type="scientific">Mycena chlorophos</name>
    <name type="common">Agaric fungus</name>
    <name type="synonym">Agaricus chlorophos</name>
    <dbReference type="NCBI Taxonomy" id="658473"/>
    <lineage>
        <taxon>Eukaryota</taxon>
        <taxon>Fungi</taxon>
        <taxon>Dikarya</taxon>
        <taxon>Basidiomycota</taxon>
        <taxon>Agaricomycotina</taxon>
        <taxon>Agaricomycetes</taxon>
        <taxon>Agaricomycetidae</taxon>
        <taxon>Agaricales</taxon>
        <taxon>Marasmiineae</taxon>
        <taxon>Mycenaceae</taxon>
        <taxon>Mycena</taxon>
    </lineage>
</organism>
<reference evidence="2" key="1">
    <citation type="submission" date="2020-05" db="EMBL/GenBank/DDBJ databases">
        <title>Mycena genomes resolve the evolution of fungal bioluminescence.</title>
        <authorList>
            <person name="Tsai I.J."/>
        </authorList>
    </citation>
    <scope>NUCLEOTIDE SEQUENCE</scope>
    <source>
        <strain evidence="2">110903Hualien_Pintung</strain>
    </source>
</reference>
<dbReference type="InterPro" id="IPR001810">
    <property type="entry name" value="F-box_dom"/>
</dbReference>
<feature type="domain" description="F-box" evidence="1">
    <location>
        <begin position="5"/>
        <end position="41"/>
    </location>
</feature>
<proteinExistence type="predicted"/>
<dbReference type="InterPro" id="IPR015943">
    <property type="entry name" value="WD40/YVTN_repeat-like_dom_sf"/>
</dbReference>
<accession>A0A8H6W2R6</accession>
<dbReference type="Proteomes" id="UP000613580">
    <property type="component" value="Unassembled WGS sequence"/>
</dbReference>
<dbReference type="SUPFAM" id="SSF50978">
    <property type="entry name" value="WD40 repeat-like"/>
    <property type="match status" value="1"/>
</dbReference>
<dbReference type="Pfam" id="PF12937">
    <property type="entry name" value="F-box-like"/>
    <property type="match status" value="1"/>
</dbReference>
<evidence type="ECO:0000313" key="3">
    <source>
        <dbReference type="Proteomes" id="UP000613580"/>
    </source>
</evidence>
<dbReference type="Gene3D" id="2.130.10.10">
    <property type="entry name" value="YVTN repeat-like/Quinoprotein amine dehydrogenase"/>
    <property type="match status" value="1"/>
</dbReference>
<dbReference type="SUPFAM" id="SSF81383">
    <property type="entry name" value="F-box domain"/>
    <property type="match status" value="1"/>
</dbReference>
<protein>
    <submittedName>
        <fullName evidence="2">F-box domain-containing protein</fullName>
    </submittedName>
</protein>
<sequence length="474" mass="51103">MINLLHLPTDILLEILVFHGLLVPDLSALAQTCRFFHALIEEYGWSGYLRQHPRPSQSLLRTRQNWTTKQTAKFDFLVDDAWSRTDFVARSLSESWNAKLQPRLALDSTRLVIAAGNTIHAYQFSDDATPAVAFEGLCSLGGDADNYITAIHTLPDGALFIAFHDGTCESVKIVDHHATTLIVKRSPIPSLQLNNKDFTESLSLSQNALLSLSSTGLATLSDIDGFASPTTLSLNARSWATQIRLDASSPYAAFGTSSPTPLAIHSVSPSRLSSTPTAILSLAKREVRTTAVYGIARGPPSVWGGSPSIVVSGWYNGLVAVHDLRSSTRVHSSTAAAATTLLPVLTLNNSISDEPIYSVSCGGGNGSYVACGTARHSVVSIWDVRAPRDGFSVHAPFNDRSPVYSLITESSRIFGATDSRPFVFDFGPGVTEATYPAVQAPVRPGASHIPHHRPAGFYVTKYHHRAVTSRLAIA</sequence>